<dbReference type="Gene3D" id="3.30.390.10">
    <property type="entry name" value="Enolase-like, N-terminal domain"/>
    <property type="match status" value="1"/>
</dbReference>
<organism evidence="9 10">
    <name type="scientific">Phenylobacterium zucineum (strain HLK1)</name>
    <dbReference type="NCBI Taxonomy" id="450851"/>
    <lineage>
        <taxon>Bacteria</taxon>
        <taxon>Pseudomonadati</taxon>
        <taxon>Pseudomonadota</taxon>
        <taxon>Alphaproteobacteria</taxon>
        <taxon>Caulobacterales</taxon>
        <taxon>Caulobacteraceae</taxon>
        <taxon>Phenylobacterium</taxon>
    </lineage>
</organism>
<dbReference type="HOGENOM" id="CLU_030273_4_3_5"/>
<dbReference type="SFLD" id="SFLDS00001">
    <property type="entry name" value="Enolase"/>
    <property type="match status" value="1"/>
</dbReference>
<dbReference type="Pfam" id="PF13378">
    <property type="entry name" value="MR_MLE_C"/>
    <property type="match status" value="1"/>
</dbReference>
<evidence type="ECO:0000256" key="5">
    <source>
        <dbReference type="PIRSR" id="PIRSR634603-1"/>
    </source>
</evidence>
<dbReference type="SFLD" id="SFLDG00180">
    <property type="entry name" value="muconate_cycloisomerase"/>
    <property type="match status" value="1"/>
</dbReference>
<dbReference type="PROSITE" id="PS00909">
    <property type="entry name" value="MR_MLE_2"/>
    <property type="match status" value="1"/>
</dbReference>
<dbReference type="InterPro" id="IPR029017">
    <property type="entry name" value="Enolase-like_N"/>
</dbReference>
<evidence type="ECO:0000256" key="7">
    <source>
        <dbReference type="RuleBase" id="RU366006"/>
    </source>
</evidence>
<name>B4RDZ2_PHEZH</name>
<dbReference type="SUPFAM" id="SSF51604">
    <property type="entry name" value="Enolase C-terminal domain-like"/>
    <property type="match status" value="1"/>
</dbReference>
<dbReference type="InterPro" id="IPR013341">
    <property type="entry name" value="Mandelate_racemase_N_dom"/>
</dbReference>
<dbReference type="eggNOG" id="COG4948">
    <property type="taxonomic scope" value="Bacteria"/>
</dbReference>
<dbReference type="InterPro" id="IPR018110">
    <property type="entry name" value="Mandel_Rmase/mucon_lact_enz_CS"/>
</dbReference>
<accession>B4RDZ2</accession>
<dbReference type="EC" id="5.1.1.-" evidence="7"/>
<feature type="binding site" evidence="6">
    <location>
        <position position="231"/>
    </location>
    <ligand>
        <name>Mg(2+)</name>
        <dbReference type="ChEBI" id="CHEBI:18420"/>
    </ligand>
</feature>
<evidence type="ECO:0000256" key="3">
    <source>
        <dbReference type="ARBA" id="ARBA00022842"/>
    </source>
</evidence>
<sequence length="336" mass="35855">MTALRQRLALSVAEEPVALAEPFRITGYVFTEMPVVVVRLRQGAAEGQGEASGVYYLGDDVPAMLAAIEAARPRIEAGIDREALRRAMPPGGGRNAVDAALWDLEAKLTGRPAWALAGLDPPKPLVTTFTVGAADPDVMARKAVAYAQARALKLKLTGEAELDAERVRAVRAARPDVWLAVDANQGFVPDTLERLMPALVDTRVQLLEQPFARGRESDMEGLGSPIPVAADESVLSFADLEEMVGRFDVVNIKLDKCGGLTEGLAMARQARRLGLGVMVGNMVGTSLAMGPAYLLGQLCEVVDLDGPIFITRDRLPSVSYADGLIAYPEHGWGSAP</sequence>
<dbReference type="Pfam" id="PF02746">
    <property type="entry name" value="MR_MLE_N"/>
    <property type="match status" value="1"/>
</dbReference>
<dbReference type="Proteomes" id="UP000001868">
    <property type="component" value="Chromosome"/>
</dbReference>
<dbReference type="CDD" id="cd03319">
    <property type="entry name" value="L-Ala-DL-Glu_epimerase"/>
    <property type="match status" value="1"/>
</dbReference>
<comment type="cofactor">
    <cofactor evidence="6 7">
        <name>Mg(2+)</name>
        <dbReference type="ChEBI" id="CHEBI:18420"/>
    </cofactor>
    <text evidence="6 7">Binds 1 Mg(2+) ion per subunit.</text>
</comment>
<feature type="binding site" evidence="6">
    <location>
        <position position="208"/>
    </location>
    <ligand>
        <name>Mg(2+)</name>
        <dbReference type="ChEBI" id="CHEBI:18420"/>
    </ligand>
</feature>
<dbReference type="SMART" id="SM00922">
    <property type="entry name" value="MR_MLE"/>
    <property type="match status" value="1"/>
</dbReference>
<dbReference type="SUPFAM" id="SSF54826">
    <property type="entry name" value="Enolase N-terminal domain-like"/>
    <property type="match status" value="1"/>
</dbReference>
<feature type="binding site" evidence="6">
    <location>
        <position position="182"/>
    </location>
    <ligand>
        <name>Mg(2+)</name>
        <dbReference type="ChEBI" id="CHEBI:18420"/>
    </ligand>
</feature>
<keyword evidence="10" id="KW-1185">Reference proteome</keyword>
<keyword evidence="3 6" id="KW-0460">Magnesium</keyword>
<evidence type="ECO:0000256" key="2">
    <source>
        <dbReference type="ARBA" id="ARBA00022723"/>
    </source>
</evidence>
<evidence type="ECO:0000256" key="1">
    <source>
        <dbReference type="ARBA" id="ARBA00008031"/>
    </source>
</evidence>
<dbReference type="RefSeq" id="WP_012522567.1">
    <property type="nucleotide sequence ID" value="NC_011144.1"/>
</dbReference>
<dbReference type="AlphaFoldDB" id="B4RDZ2"/>
<dbReference type="InterPro" id="IPR034603">
    <property type="entry name" value="Dipeptide_epimerase"/>
</dbReference>
<evidence type="ECO:0000256" key="4">
    <source>
        <dbReference type="ARBA" id="ARBA00023235"/>
    </source>
</evidence>
<comment type="similarity">
    <text evidence="1 7">Belongs to the mandelate racemase/muconate lactonizing enzyme family.</text>
</comment>
<feature type="domain" description="Mandelate racemase/muconate lactonizing enzyme C-terminal" evidence="8">
    <location>
        <begin position="136"/>
        <end position="229"/>
    </location>
</feature>
<evidence type="ECO:0000313" key="9">
    <source>
        <dbReference type="EMBL" id="ACG78425.1"/>
    </source>
</evidence>
<evidence type="ECO:0000256" key="6">
    <source>
        <dbReference type="PIRSR" id="PIRSR634603-3"/>
    </source>
</evidence>
<feature type="active site" description="Proton acceptor; specific for (S)-substrate epimerization" evidence="5">
    <location>
        <position position="253"/>
    </location>
</feature>
<dbReference type="InterPro" id="IPR013342">
    <property type="entry name" value="Mandelate_racemase_C"/>
</dbReference>
<dbReference type="OrthoDB" id="9782675at2"/>
<dbReference type="GO" id="GO:0009063">
    <property type="term" value="P:amino acid catabolic process"/>
    <property type="evidence" value="ECO:0007669"/>
    <property type="project" value="InterPro"/>
</dbReference>
<dbReference type="PANTHER" id="PTHR48080">
    <property type="entry name" value="D-GALACTONATE DEHYDRATASE-RELATED"/>
    <property type="match status" value="1"/>
</dbReference>
<proteinExistence type="inferred from homology"/>
<dbReference type="Gene3D" id="3.20.20.120">
    <property type="entry name" value="Enolase-like C-terminal domain"/>
    <property type="match status" value="1"/>
</dbReference>
<keyword evidence="2 6" id="KW-0479">Metal-binding</keyword>
<keyword evidence="4 7" id="KW-0413">Isomerase</keyword>
<dbReference type="STRING" id="450851.PHZ_c2014"/>
<reference evidence="9 10" key="1">
    <citation type="journal article" date="2008" name="BMC Genomics">
        <title>Complete genome of Phenylobacterium zucineum - a novel facultative intracellular bacterium isolated from human erythroleukemia cell line K562.</title>
        <authorList>
            <person name="Luo Y."/>
            <person name="Xu X."/>
            <person name="Ding Z."/>
            <person name="Liu Z."/>
            <person name="Zhang B."/>
            <person name="Yan Z."/>
            <person name="Sun J."/>
            <person name="Hu S."/>
            <person name="Hu X."/>
        </authorList>
    </citation>
    <scope>NUCLEOTIDE SEQUENCE [LARGE SCALE GENOMIC DNA]</scope>
    <source>
        <strain evidence="9 10">HLK1</strain>
    </source>
</reference>
<dbReference type="KEGG" id="pzu:PHZ_c2014"/>
<evidence type="ECO:0000259" key="8">
    <source>
        <dbReference type="SMART" id="SM00922"/>
    </source>
</evidence>
<dbReference type="InterPro" id="IPR036849">
    <property type="entry name" value="Enolase-like_C_sf"/>
</dbReference>
<feature type="active site" description="Proton acceptor; specific for (R)-substrate epimerization" evidence="5">
    <location>
        <position position="155"/>
    </location>
</feature>
<dbReference type="GO" id="GO:0000287">
    <property type="term" value="F:magnesium ion binding"/>
    <property type="evidence" value="ECO:0007669"/>
    <property type="project" value="UniProtKB-ARBA"/>
</dbReference>
<dbReference type="InterPro" id="IPR034593">
    <property type="entry name" value="DgoD-like"/>
</dbReference>
<gene>
    <name evidence="9" type="ordered locus">PHZ_c2014</name>
</gene>
<dbReference type="PANTHER" id="PTHR48080:SF3">
    <property type="entry name" value="ENOLASE SUPERFAMILY MEMBER DDB_G0284701"/>
    <property type="match status" value="1"/>
</dbReference>
<evidence type="ECO:0000313" key="10">
    <source>
        <dbReference type="Proteomes" id="UP000001868"/>
    </source>
</evidence>
<dbReference type="EMBL" id="CP000747">
    <property type="protein sequence ID" value="ACG78425.1"/>
    <property type="molecule type" value="Genomic_DNA"/>
</dbReference>
<dbReference type="GO" id="GO:0016855">
    <property type="term" value="F:racemase and epimerase activity, acting on amino acids and derivatives"/>
    <property type="evidence" value="ECO:0007669"/>
    <property type="project" value="UniProtKB-UniRule"/>
</dbReference>
<dbReference type="InterPro" id="IPR029065">
    <property type="entry name" value="Enolase_C-like"/>
</dbReference>
<protein>
    <recommendedName>
        <fullName evidence="7">Dipeptide epimerase</fullName>
        <ecNumber evidence="7">5.1.1.-</ecNumber>
    </recommendedName>
</protein>